<feature type="transmembrane region" description="Helical" evidence="6">
    <location>
        <begin position="59"/>
        <end position="85"/>
    </location>
</feature>
<feature type="transmembrane region" description="Helical" evidence="6">
    <location>
        <begin position="12"/>
        <end position="38"/>
    </location>
</feature>
<accession>A0A934P9K3</accession>
<evidence type="ECO:0000256" key="5">
    <source>
        <dbReference type="ARBA" id="ARBA00023136"/>
    </source>
</evidence>
<comment type="subcellular location">
    <subcellularLocation>
        <location evidence="1">Cell membrane</location>
        <topology evidence="1">Multi-pass membrane protein</topology>
    </subcellularLocation>
</comment>
<dbReference type="Gene3D" id="1.20.120.940">
    <property type="entry name" value="Putative aromatic acid exporter, C-terminal domain"/>
    <property type="match status" value="1"/>
</dbReference>
<dbReference type="Pfam" id="PF11728">
    <property type="entry name" value="ArAE_1_C"/>
    <property type="match status" value="1"/>
</dbReference>
<dbReference type="PANTHER" id="PTHR40064">
    <property type="entry name" value="MEMBRANE PROTEIN-RELATED"/>
    <property type="match status" value="1"/>
</dbReference>
<dbReference type="RefSeq" id="WP_199567450.1">
    <property type="nucleotide sequence ID" value="NZ_JAENBP010000002.1"/>
</dbReference>
<feature type="transmembrane region" description="Helical" evidence="6">
    <location>
        <begin position="124"/>
        <end position="141"/>
    </location>
</feature>
<dbReference type="InterPro" id="IPR021062">
    <property type="entry name" value="ArAE_1_C"/>
</dbReference>
<sequence>MPILQRTIKLVLATSIAIFLASLLGLSNPTSAGIIAILSILDTRRSSFKIAKQRLFSTLLALFIGALVFVVLGFSLISLAIYLLIYVPLAYHFQLESGIAPSTVLVTHLLLAEKISPPFLFNEFSLFLIGAGVALVFNLYMPSRQKEIDAYHIKVETLLKKIFLKFDCFLRTGDGRNDAELINQLDALLKEALSVVYHDRRNQLFNQTNYQVHYFEMRKAQLKILREMAKRINHFQHKSAESYLLGQLFVEVSAQLSEKNSAKGLLKDINAFLESFRKRELPKTRHEFETRAILFLLLYDVERIIQLKVDFYHDYNNGQF</sequence>
<evidence type="ECO:0000259" key="7">
    <source>
        <dbReference type="Pfam" id="PF11728"/>
    </source>
</evidence>
<reference evidence="8 9" key="1">
    <citation type="journal article" date="2021" name="Int. J. Syst. Evol. Microbiol.">
        <title>Streptococcus vicugnae sp. nov., isolated from faeces of alpacas (Vicugna pacos) and cattle (Bos taurus), Streptococcus zalophi sp. nov., and Streptococcus pacificus sp. nov., isolated from respiratory tract of California sea lions (Zalophus californianus).</title>
        <authorList>
            <person name="Volokhov D.V."/>
            <person name="Zagorodnyaya T.A."/>
            <person name="Shen Z."/>
            <person name="Blom J."/>
            <person name="Furtak V.A."/>
            <person name="Eisenberg T."/>
            <person name="Fan P."/>
            <person name="Jeong K.C."/>
            <person name="Gao Y."/>
            <person name="Zhang S."/>
            <person name="Amselle M."/>
        </authorList>
    </citation>
    <scope>NUCLEOTIDE SEQUENCE [LARGE SCALE GENOMIC DNA]</scope>
    <source>
        <strain evidence="9">CSL7508-lung</strain>
    </source>
</reference>
<keyword evidence="5 6" id="KW-0472">Membrane</keyword>
<name>A0A934P9K3_9STRE</name>
<dbReference type="Pfam" id="PF06081">
    <property type="entry name" value="ArAE_1"/>
    <property type="match status" value="1"/>
</dbReference>
<evidence type="ECO:0000313" key="9">
    <source>
        <dbReference type="Proteomes" id="UP000644875"/>
    </source>
</evidence>
<keyword evidence="3 6" id="KW-0812">Transmembrane</keyword>
<feature type="domain" description="Putative aromatic acid exporter C-terminal" evidence="7">
    <location>
        <begin position="146"/>
        <end position="308"/>
    </location>
</feature>
<evidence type="ECO:0000256" key="6">
    <source>
        <dbReference type="SAM" id="Phobius"/>
    </source>
</evidence>
<evidence type="ECO:0000256" key="3">
    <source>
        <dbReference type="ARBA" id="ARBA00022692"/>
    </source>
</evidence>
<gene>
    <name evidence="8" type="ORF">JHK64_02620</name>
</gene>
<keyword evidence="4 6" id="KW-1133">Transmembrane helix</keyword>
<dbReference type="EMBL" id="JAENBP010000002">
    <property type="protein sequence ID" value="MBJ8349527.1"/>
    <property type="molecule type" value="Genomic_DNA"/>
</dbReference>
<dbReference type="Proteomes" id="UP000644875">
    <property type="component" value="Unassembled WGS sequence"/>
</dbReference>
<evidence type="ECO:0000256" key="2">
    <source>
        <dbReference type="ARBA" id="ARBA00022475"/>
    </source>
</evidence>
<evidence type="ECO:0000256" key="1">
    <source>
        <dbReference type="ARBA" id="ARBA00004651"/>
    </source>
</evidence>
<keyword evidence="2" id="KW-1003">Cell membrane</keyword>
<proteinExistence type="predicted"/>
<evidence type="ECO:0000313" key="8">
    <source>
        <dbReference type="EMBL" id="MBJ8349527.1"/>
    </source>
</evidence>
<dbReference type="GO" id="GO:0005886">
    <property type="term" value="C:plasma membrane"/>
    <property type="evidence" value="ECO:0007669"/>
    <property type="project" value="UniProtKB-SubCell"/>
</dbReference>
<dbReference type="InterPro" id="IPR052984">
    <property type="entry name" value="UPF0421"/>
</dbReference>
<dbReference type="PANTHER" id="PTHR40064:SF1">
    <property type="entry name" value="MEMBRANE PROTEIN"/>
    <property type="match status" value="1"/>
</dbReference>
<comment type="caution">
    <text evidence="8">The sequence shown here is derived from an EMBL/GenBank/DDBJ whole genome shotgun (WGS) entry which is preliminary data.</text>
</comment>
<dbReference type="InterPro" id="IPR010343">
    <property type="entry name" value="ArAE_1"/>
</dbReference>
<evidence type="ECO:0000256" key="4">
    <source>
        <dbReference type="ARBA" id="ARBA00022989"/>
    </source>
</evidence>
<organism evidence="8 9">
    <name type="scientific">Streptococcus zalophi</name>
    <dbReference type="NCBI Taxonomy" id="640031"/>
    <lineage>
        <taxon>Bacteria</taxon>
        <taxon>Bacillati</taxon>
        <taxon>Bacillota</taxon>
        <taxon>Bacilli</taxon>
        <taxon>Lactobacillales</taxon>
        <taxon>Streptococcaceae</taxon>
        <taxon>Streptococcus</taxon>
    </lineage>
</organism>
<dbReference type="AlphaFoldDB" id="A0A934P9K3"/>
<dbReference type="InterPro" id="IPR038323">
    <property type="entry name" value="ArAE_1_C_sf"/>
</dbReference>
<keyword evidence="9" id="KW-1185">Reference proteome</keyword>
<protein>
    <submittedName>
        <fullName evidence="8">Aromatic acid exporter family protein</fullName>
    </submittedName>
</protein>